<proteinExistence type="predicted"/>
<evidence type="ECO:0000313" key="1">
    <source>
        <dbReference type="EMBL" id="PWN52201.1"/>
    </source>
</evidence>
<organism evidence="1 2">
    <name type="scientific">Violaceomyces palustris</name>
    <dbReference type="NCBI Taxonomy" id="1673888"/>
    <lineage>
        <taxon>Eukaryota</taxon>
        <taxon>Fungi</taxon>
        <taxon>Dikarya</taxon>
        <taxon>Basidiomycota</taxon>
        <taxon>Ustilaginomycotina</taxon>
        <taxon>Ustilaginomycetes</taxon>
        <taxon>Violaceomycetales</taxon>
        <taxon>Violaceomycetaceae</taxon>
        <taxon>Violaceomyces</taxon>
    </lineage>
</organism>
<gene>
    <name evidence="1" type="ORF">IE53DRAFT_13898</name>
</gene>
<keyword evidence="1" id="KW-0560">Oxidoreductase</keyword>
<keyword evidence="1" id="KW-0503">Monooxygenase</keyword>
<sequence length="486" mass="54710">MGSIPLSDSDIQEVIIVGAGISGINAAYRFQDANPGRRYTILEARSNIGGTWDLFKYPGIRSDSDLHTFGYAFKEWTGPDIAEAKYIVEYLENVVQENHIKERIRFNTKVVSADFSTEDRAWSVKVETNGRPETLRSRFVFLATGYYDYSSGLKAEIPGIHNFGGRVVHPQFWDLEPKDYRDKRVVVIGSGATAITLIPSMADETKSITMLQRSPSYIVALPKHDPFASLCRAILPASWASKLIRQKNIARIYASYHFMRRFPNVARRYLRFATKKLLPKNIPLDPHFKPRYNPWDQRLCICPDGDFYETLRSGKASIVTGEIEEVTQSSIRLKSGETLDADVIVTATGLKMQIGGSVDVSVDGETVKPNQRFVWRGSMLEGVPNLALFIGYTNASWTLGSDCTAHFMVRLMAKMDKEGKSMVVPRLESRESIKEAPLINLNSTYVQKASENLPKASSEGPWRLRTNYWYDLIQAKYGGLQGLTFA</sequence>
<dbReference type="Proteomes" id="UP000245626">
    <property type="component" value="Unassembled WGS sequence"/>
</dbReference>
<dbReference type="EMBL" id="KZ819791">
    <property type="protein sequence ID" value="PWN52201.1"/>
    <property type="molecule type" value="Genomic_DNA"/>
</dbReference>
<accession>A0ACD0P2I2</accession>
<protein>
    <submittedName>
        <fullName evidence="1">Monooxygenase</fullName>
    </submittedName>
</protein>
<reference evidence="1 2" key="1">
    <citation type="journal article" date="2018" name="Mol. Biol. Evol.">
        <title>Broad Genomic Sampling Reveals a Smut Pathogenic Ancestry of the Fungal Clade Ustilaginomycotina.</title>
        <authorList>
            <person name="Kijpornyongpan T."/>
            <person name="Mondo S.J."/>
            <person name="Barry K."/>
            <person name="Sandor L."/>
            <person name="Lee J."/>
            <person name="Lipzen A."/>
            <person name="Pangilinan J."/>
            <person name="LaButti K."/>
            <person name="Hainaut M."/>
            <person name="Henrissat B."/>
            <person name="Grigoriev I.V."/>
            <person name="Spatafora J.W."/>
            <person name="Aime M.C."/>
        </authorList>
    </citation>
    <scope>NUCLEOTIDE SEQUENCE [LARGE SCALE GENOMIC DNA]</scope>
    <source>
        <strain evidence="1 2">SA 807</strain>
    </source>
</reference>
<keyword evidence="2" id="KW-1185">Reference proteome</keyword>
<evidence type="ECO:0000313" key="2">
    <source>
        <dbReference type="Proteomes" id="UP000245626"/>
    </source>
</evidence>
<name>A0ACD0P2I2_9BASI</name>